<dbReference type="AlphaFoldDB" id="A0A8S1EZT8"/>
<evidence type="ECO:0000313" key="3">
    <source>
        <dbReference type="Proteomes" id="UP000494206"/>
    </source>
</evidence>
<protein>
    <submittedName>
        <fullName evidence="2">Uncharacterized protein</fullName>
    </submittedName>
</protein>
<accession>A0A8S1EZT8</accession>
<name>A0A8S1EZT8_9PELO</name>
<comment type="caution">
    <text evidence="2">The sequence shown here is derived from an EMBL/GenBank/DDBJ whole genome shotgun (WGS) entry which is preliminary data.</text>
</comment>
<dbReference type="Proteomes" id="UP000494206">
    <property type="component" value="Unassembled WGS sequence"/>
</dbReference>
<evidence type="ECO:0000313" key="2">
    <source>
        <dbReference type="EMBL" id="CAB3405298.1"/>
    </source>
</evidence>
<dbReference type="EMBL" id="CADEPM010000004">
    <property type="protein sequence ID" value="CAB3405298.1"/>
    <property type="molecule type" value="Genomic_DNA"/>
</dbReference>
<proteinExistence type="predicted"/>
<organism evidence="2 3">
    <name type="scientific">Caenorhabditis bovis</name>
    <dbReference type="NCBI Taxonomy" id="2654633"/>
    <lineage>
        <taxon>Eukaryota</taxon>
        <taxon>Metazoa</taxon>
        <taxon>Ecdysozoa</taxon>
        <taxon>Nematoda</taxon>
        <taxon>Chromadorea</taxon>
        <taxon>Rhabditida</taxon>
        <taxon>Rhabditina</taxon>
        <taxon>Rhabditomorpha</taxon>
        <taxon>Rhabditoidea</taxon>
        <taxon>Rhabditidae</taxon>
        <taxon>Peloderinae</taxon>
        <taxon>Caenorhabditis</taxon>
    </lineage>
</organism>
<reference evidence="2 3" key="1">
    <citation type="submission" date="2020-04" db="EMBL/GenBank/DDBJ databases">
        <authorList>
            <person name="Laetsch R D."/>
            <person name="Stevens L."/>
            <person name="Kumar S."/>
            <person name="Blaxter L. M."/>
        </authorList>
    </citation>
    <scope>NUCLEOTIDE SEQUENCE [LARGE SCALE GENOMIC DNA]</scope>
</reference>
<gene>
    <name evidence="2" type="ORF">CBOVIS_LOCUS7513</name>
</gene>
<sequence>MDRLRRKADEERRKYEEMMRRAKIYDHEMHEKEAAFKKEEAERNAALTYHQTLGPKKFRVLQENPMRSISETTLDGPTTRPF</sequence>
<feature type="coiled-coil region" evidence="1">
    <location>
        <begin position="1"/>
        <end position="28"/>
    </location>
</feature>
<keyword evidence="3" id="KW-1185">Reference proteome</keyword>
<keyword evidence="1" id="KW-0175">Coiled coil</keyword>
<evidence type="ECO:0000256" key="1">
    <source>
        <dbReference type="SAM" id="Coils"/>
    </source>
</evidence>